<dbReference type="InterPro" id="IPR000873">
    <property type="entry name" value="AMP-dep_synth/lig_dom"/>
</dbReference>
<dbReference type="EMBL" id="JAGSPA010000001">
    <property type="protein sequence ID" value="MBV7255702.1"/>
    <property type="molecule type" value="Genomic_DNA"/>
</dbReference>
<name>A0ABS6SBB1_9SPHN</name>
<dbReference type="InterPro" id="IPR025110">
    <property type="entry name" value="AMP-bd_C"/>
</dbReference>
<protein>
    <submittedName>
        <fullName evidence="3">Acyl--CoA ligase</fullName>
    </submittedName>
</protein>
<keyword evidence="4" id="KW-1185">Reference proteome</keyword>
<dbReference type="Pfam" id="PF13193">
    <property type="entry name" value="AMP-binding_C"/>
    <property type="match status" value="1"/>
</dbReference>
<keyword evidence="3" id="KW-0436">Ligase</keyword>
<evidence type="ECO:0000313" key="4">
    <source>
        <dbReference type="Proteomes" id="UP000722336"/>
    </source>
</evidence>
<dbReference type="PANTHER" id="PTHR24096">
    <property type="entry name" value="LONG-CHAIN-FATTY-ACID--COA LIGASE"/>
    <property type="match status" value="1"/>
</dbReference>
<evidence type="ECO:0000259" key="2">
    <source>
        <dbReference type="Pfam" id="PF13193"/>
    </source>
</evidence>
<accession>A0ABS6SBB1</accession>
<feature type="domain" description="AMP-binding enzyme C-terminal" evidence="2">
    <location>
        <begin position="414"/>
        <end position="484"/>
    </location>
</feature>
<organism evidence="3 4">
    <name type="scientific">Pacificimonas pallii</name>
    <dbReference type="NCBI Taxonomy" id="2827236"/>
    <lineage>
        <taxon>Bacteria</taxon>
        <taxon>Pseudomonadati</taxon>
        <taxon>Pseudomonadota</taxon>
        <taxon>Alphaproteobacteria</taxon>
        <taxon>Sphingomonadales</taxon>
        <taxon>Sphingosinicellaceae</taxon>
        <taxon>Pacificimonas</taxon>
    </lineage>
</organism>
<reference evidence="3 4" key="1">
    <citation type="submission" date="2021-04" db="EMBL/GenBank/DDBJ databases">
        <authorList>
            <person name="Pira H."/>
            <person name="Risdian C."/>
            <person name="Wink J."/>
        </authorList>
    </citation>
    <scope>NUCLEOTIDE SEQUENCE [LARGE SCALE GENOMIC DNA]</scope>
    <source>
        <strain evidence="3 4">WHA3</strain>
    </source>
</reference>
<dbReference type="Pfam" id="PF00501">
    <property type="entry name" value="AMP-binding"/>
    <property type="match status" value="1"/>
</dbReference>
<proteinExistence type="predicted"/>
<dbReference type="PROSITE" id="PS00455">
    <property type="entry name" value="AMP_BINDING"/>
    <property type="match status" value="1"/>
</dbReference>
<dbReference type="InterPro" id="IPR020845">
    <property type="entry name" value="AMP-binding_CS"/>
</dbReference>
<sequence length="497" mass="53500">MSDLIRDHAARRGERIAVRMDDDALTYAEFDRQVDRVAAALQREGVGMGEAVSVCAATSVRYAALYMGVLRAGGAVAPIAPGVTGAQMAAMIADSGARLAFLDAGTRATLADHADGLTAGFVAMDGSDVGTDWADWIAPADAVPAPVTISPDGPFNIIYSSGTTGVPKGIVHSNTMRWRQMGAGGKAGYDEAVIINSTPLYSNTTLVTFLPTLAWGGTVVLMKKFDARRFLELAEATRATHTMLVPVQYRRIMADPDFDRFDLSAFRFKTCTSAPFAAELKADVVARWPGKLVEYYGLTEGGCSFVLICDEHPDKLHTVGVPLPGHEVKLLGEDGREVAPGEPGEIVGRSGTMMNGYLNRDDKTSEMIWHDENGDAWFRQGDIGRLDEDGFLILTDRKKDMIISGGFNIFPSDIEAVARGCDGVEDISVVGVPSEQWGETPIAFAVGAATPDAIKTYTNERVGKTQRLSDVVMVDELPRSAIGKVLKRELREKYLAA</sequence>
<evidence type="ECO:0000259" key="1">
    <source>
        <dbReference type="Pfam" id="PF00501"/>
    </source>
</evidence>
<evidence type="ECO:0000313" key="3">
    <source>
        <dbReference type="EMBL" id="MBV7255702.1"/>
    </source>
</evidence>
<dbReference type="Proteomes" id="UP000722336">
    <property type="component" value="Unassembled WGS sequence"/>
</dbReference>
<gene>
    <name evidence="3" type="ORF">KCG44_02755</name>
</gene>
<comment type="caution">
    <text evidence="3">The sequence shown here is derived from an EMBL/GenBank/DDBJ whole genome shotgun (WGS) entry which is preliminary data.</text>
</comment>
<dbReference type="GO" id="GO:0016874">
    <property type="term" value="F:ligase activity"/>
    <property type="evidence" value="ECO:0007669"/>
    <property type="project" value="UniProtKB-KW"/>
</dbReference>
<feature type="domain" description="AMP-dependent synthetase/ligase" evidence="1">
    <location>
        <begin position="6"/>
        <end position="358"/>
    </location>
</feature>